<evidence type="ECO:0000256" key="13">
    <source>
        <dbReference type="ARBA" id="ARBA00051967"/>
    </source>
</evidence>
<name>A0A1L9UB14_ASPBC</name>
<gene>
    <name evidence="17" type="ORF">ASPBRDRAFT_58086</name>
</gene>
<dbReference type="FunFam" id="3.30.40.230:FF:000002">
    <property type="entry name" value="Glycyl-tRNA synthetase 1"/>
    <property type="match status" value="1"/>
</dbReference>
<dbReference type="FunFam" id="3.30.720.200:FF:000001">
    <property type="entry name" value="Glycine--tRNA ligase 2"/>
    <property type="match status" value="1"/>
</dbReference>
<feature type="compositionally biased region" description="Low complexity" evidence="15">
    <location>
        <begin position="1172"/>
        <end position="1181"/>
    </location>
</feature>
<keyword evidence="5" id="KW-0963">Cytoplasm</keyword>
<evidence type="ECO:0000256" key="8">
    <source>
        <dbReference type="ARBA" id="ARBA00022741"/>
    </source>
</evidence>
<dbReference type="Proteomes" id="UP000184499">
    <property type="component" value="Unassembled WGS sequence"/>
</dbReference>
<dbReference type="PANTHER" id="PTHR10745">
    <property type="entry name" value="GLYCYL-TRNA SYNTHETASE/DNA POLYMERASE SUBUNIT GAMMA-2"/>
    <property type="match status" value="1"/>
</dbReference>
<feature type="region of interest" description="Disordered" evidence="15">
    <location>
        <begin position="697"/>
        <end position="736"/>
    </location>
</feature>
<sequence>MASLSTKTGQVVDRSVLDSMLRRRLFYTPSFEIYGGVSGLYDYGPPGCAVLNNIVDLWRKHFVLEEDMLEVDCTMLTPHEILKTSGHVDKFADWMCKDPKTGEIFRADHLVEEVLEARLKGDKEARGQKVEVDEEKEAKKKKKVKQTKAVKLDDAVVKEYEETLAQIDNFDGPELEKIIAKYDIRNPTTDGNLLPPVAFNLMFQTSIGPSSNMPGYLRPETAQGQFLNFQKLLEFNQQSMPFASASIGKSFRNEISPRAGLLRVREFLMAEIEHFVDPQGGKKHARFEEVKDVKMTLLNRDIQLSGSTKTEEMTIGKAVEIGLVDNETLGYFLARIQLFLLKLGVDPKKLRFRQHMANEMAHYATDCWDAELHTSYGWIECVGCADRSAYDLTVHKNKTGAPLVVRETRAEPLKVEEWQIDLDKKKFGPRFKKDGKTVTAAIDALSQELREKLSLDLEQTGKIEVEVEGVAGGKVELDKELIKIEKRTRVENVREYTPNVIEPSFGIGRILYSMIEQVYWSREGDEARGVLSFPPAIAPTKVLIVPLSTHQSFAPLVQRLTTKLRRMGVSNRVDDSSASIGKRYARNDELGTPFGVTVDFQSVKDNTFTLRDRDSTKQVRASEDEIAQAIKSLVEGEETWEDVRKRLPEFTGQEEISEVVDINLSRDEDSVTSLAAVQADDEAIVALAGINSSVAEQKRGNNQHLRSFRIDHPTRKEKDNKENEKKTTNNGQTTALSRASLFRTVKGSSAAASSSDTYQRTLRLSPWQSESTSPRVAAIATGLAPAGEIVFFSATPTPSSSDVIGRIRLNSDEEAEDVDLIPLPDNQGQFRVAYTNGVDICICTVSADTRSNASPDVQCVYTTPIPEKGSPRLRPKFRALRFLSSTSLLLLQNAPDRKGCELVLLDLRPAIITSSITTTTTKDTTAKGAKASILRRKRLRKTIKIGLGLDTCLLSPDPSTNQQQAVIAISGSDQSIELLTLEFNPSTNRYSPFQVYTSLRDVHPFAMTKLCFSRFHPPSLPVSPETPPQYIKLASVSMGNTVVVHTLPLSPCPPTSRSPRYVLSMPGDSEIWTNLTSSFAAILSILTVCFILQAFTEIRGAMPPYLGATDWLPPSIRDAVAIPYDPPQYPAHIHSLNDILLSSSDPQHQQQQRQSLLINCNPETNTLRVDSTDPSSSSSSSEDTESGVHRWEDLSEETQHQWINQLTQAGYEPSVGGDDDTNDVESLFKGVRFGDLCTEVPIHEEV</sequence>
<dbReference type="GO" id="GO:0005739">
    <property type="term" value="C:mitochondrion"/>
    <property type="evidence" value="ECO:0007669"/>
    <property type="project" value="TreeGrafter"/>
</dbReference>
<dbReference type="InterPro" id="IPR036621">
    <property type="entry name" value="Anticodon-bd_dom_sf"/>
</dbReference>
<evidence type="ECO:0000256" key="1">
    <source>
        <dbReference type="ARBA" id="ARBA00004496"/>
    </source>
</evidence>
<dbReference type="PRINTS" id="PR01043">
    <property type="entry name" value="TRNASYNTHGLY"/>
</dbReference>
<evidence type="ECO:0000256" key="14">
    <source>
        <dbReference type="ARBA" id="ARBA00058014"/>
    </source>
</evidence>
<dbReference type="STRING" id="767769.A0A1L9UB14"/>
<dbReference type="Gene3D" id="3.40.50.800">
    <property type="entry name" value="Anticodon-binding domain"/>
    <property type="match status" value="1"/>
</dbReference>
<feature type="domain" description="Aminoacyl-transfer RNA synthetases class-II family profile" evidence="16">
    <location>
        <begin position="151"/>
        <end position="546"/>
    </location>
</feature>
<evidence type="ECO:0000313" key="18">
    <source>
        <dbReference type="Proteomes" id="UP000184499"/>
    </source>
</evidence>
<dbReference type="FunFam" id="3.30.930.10:FF:000010">
    <property type="entry name" value="Glycyl-tRNA synthetase 1"/>
    <property type="match status" value="1"/>
</dbReference>
<reference evidence="18" key="1">
    <citation type="journal article" date="2017" name="Genome Biol.">
        <title>Comparative genomics reveals high biological diversity and specific adaptations in the industrially and medically important fungal genus Aspergillus.</title>
        <authorList>
            <person name="de Vries R.P."/>
            <person name="Riley R."/>
            <person name="Wiebenga A."/>
            <person name="Aguilar-Osorio G."/>
            <person name="Amillis S."/>
            <person name="Uchima C.A."/>
            <person name="Anderluh G."/>
            <person name="Asadollahi M."/>
            <person name="Askin M."/>
            <person name="Barry K."/>
            <person name="Battaglia E."/>
            <person name="Bayram O."/>
            <person name="Benocci T."/>
            <person name="Braus-Stromeyer S.A."/>
            <person name="Caldana C."/>
            <person name="Canovas D."/>
            <person name="Cerqueira G.C."/>
            <person name="Chen F."/>
            <person name="Chen W."/>
            <person name="Choi C."/>
            <person name="Clum A."/>
            <person name="Dos Santos R.A."/>
            <person name="Damasio A.R."/>
            <person name="Diallinas G."/>
            <person name="Emri T."/>
            <person name="Fekete E."/>
            <person name="Flipphi M."/>
            <person name="Freyberg S."/>
            <person name="Gallo A."/>
            <person name="Gournas C."/>
            <person name="Habgood R."/>
            <person name="Hainaut M."/>
            <person name="Harispe M.L."/>
            <person name="Henrissat B."/>
            <person name="Hilden K.S."/>
            <person name="Hope R."/>
            <person name="Hossain A."/>
            <person name="Karabika E."/>
            <person name="Karaffa L."/>
            <person name="Karanyi Z."/>
            <person name="Krasevec N."/>
            <person name="Kuo A."/>
            <person name="Kusch H."/>
            <person name="LaButti K."/>
            <person name="Lagendijk E.L."/>
            <person name="Lapidus A."/>
            <person name="Levasseur A."/>
            <person name="Lindquist E."/>
            <person name="Lipzen A."/>
            <person name="Logrieco A.F."/>
            <person name="MacCabe A."/>
            <person name="Maekelae M.R."/>
            <person name="Malavazi I."/>
            <person name="Melin P."/>
            <person name="Meyer V."/>
            <person name="Mielnichuk N."/>
            <person name="Miskei M."/>
            <person name="Molnar A.P."/>
            <person name="Mule G."/>
            <person name="Ngan C.Y."/>
            <person name="Orejas M."/>
            <person name="Orosz E."/>
            <person name="Ouedraogo J.P."/>
            <person name="Overkamp K.M."/>
            <person name="Park H.-S."/>
            <person name="Perrone G."/>
            <person name="Piumi F."/>
            <person name="Punt P.J."/>
            <person name="Ram A.F."/>
            <person name="Ramon A."/>
            <person name="Rauscher S."/>
            <person name="Record E."/>
            <person name="Riano-Pachon D.M."/>
            <person name="Robert V."/>
            <person name="Roehrig J."/>
            <person name="Ruller R."/>
            <person name="Salamov A."/>
            <person name="Salih N.S."/>
            <person name="Samson R.A."/>
            <person name="Sandor E."/>
            <person name="Sanguinetti M."/>
            <person name="Schuetze T."/>
            <person name="Sepcic K."/>
            <person name="Shelest E."/>
            <person name="Sherlock G."/>
            <person name="Sophianopoulou V."/>
            <person name="Squina F.M."/>
            <person name="Sun H."/>
            <person name="Susca A."/>
            <person name="Todd R.B."/>
            <person name="Tsang A."/>
            <person name="Unkles S.E."/>
            <person name="van de Wiele N."/>
            <person name="van Rossen-Uffink D."/>
            <person name="Oliveira J.V."/>
            <person name="Vesth T.C."/>
            <person name="Visser J."/>
            <person name="Yu J.-H."/>
            <person name="Zhou M."/>
            <person name="Andersen M.R."/>
            <person name="Archer D.B."/>
            <person name="Baker S.E."/>
            <person name="Benoit I."/>
            <person name="Brakhage A.A."/>
            <person name="Braus G.H."/>
            <person name="Fischer R."/>
            <person name="Frisvad J.C."/>
            <person name="Goldman G.H."/>
            <person name="Houbraken J."/>
            <person name="Oakley B."/>
            <person name="Pocsi I."/>
            <person name="Scazzocchio C."/>
            <person name="Seiboth B."/>
            <person name="vanKuyk P.A."/>
            <person name="Wortman J."/>
            <person name="Dyer P.S."/>
            <person name="Grigoriev I.V."/>
        </authorList>
    </citation>
    <scope>NUCLEOTIDE SEQUENCE [LARGE SCALE GENOMIC DNA]</scope>
    <source>
        <strain evidence="18">CBS 101740 / IMI 381727 / IBT 21946</strain>
    </source>
</reference>
<dbReference type="SUPFAM" id="SSF52954">
    <property type="entry name" value="Class II aaRS ABD-related"/>
    <property type="match status" value="1"/>
</dbReference>
<evidence type="ECO:0000256" key="4">
    <source>
        <dbReference type="ARBA" id="ARBA00012829"/>
    </source>
</evidence>
<dbReference type="GO" id="GO:0005524">
    <property type="term" value="F:ATP binding"/>
    <property type="evidence" value="ECO:0007669"/>
    <property type="project" value="UniProtKB-KW"/>
</dbReference>
<dbReference type="FunFam" id="3.30.930.10:FF:000158">
    <property type="entry name" value="Glycyl-tRNA synthetase"/>
    <property type="match status" value="1"/>
</dbReference>
<keyword evidence="8" id="KW-0547">Nucleotide-binding</keyword>
<evidence type="ECO:0000256" key="2">
    <source>
        <dbReference type="ARBA" id="ARBA00008226"/>
    </source>
</evidence>
<dbReference type="Gene3D" id="3.30.720.200">
    <property type="match status" value="1"/>
</dbReference>
<dbReference type="Gene3D" id="2.130.10.10">
    <property type="entry name" value="YVTN repeat-like/Quinoprotein amine dehydrogenase"/>
    <property type="match status" value="1"/>
</dbReference>
<evidence type="ECO:0000256" key="5">
    <source>
        <dbReference type="ARBA" id="ARBA00022490"/>
    </source>
</evidence>
<dbReference type="FunFam" id="3.40.50.800:FF:000004">
    <property type="entry name" value="Glycine--tRNA ligase 2"/>
    <property type="match status" value="1"/>
</dbReference>
<dbReference type="InterPro" id="IPR033731">
    <property type="entry name" value="GlyRS-like_core"/>
</dbReference>
<dbReference type="InterPro" id="IPR045864">
    <property type="entry name" value="aa-tRNA-synth_II/BPL/LPL"/>
</dbReference>
<dbReference type="Gene3D" id="3.30.40.230">
    <property type="match status" value="1"/>
</dbReference>
<dbReference type="OMA" id="MVGEISC"/>
<evidence type="ECO:0000256" key="11">
    <source>
        <dbReference type="ARBA" id="ARBA00023146"/>
    </source>
</evidence>
<dbReference type="InterPro" id="IPR006195">
    <property type="entry name" value="aa-tRNA-synth_II"/>
</dbReference>
<dbReference type="InterPro" id="IPR002315">
    <property type="entry name" value="tRNA-synt_gly"/>
</dbReference>
<comment type="subunit">
    <text evidence="3">Homodimer.</text>
</comment>
<dbReference type="GO" id="GO:0070150">
    <property type="term" value="P:mitochondrial glycyl-tRNA aminoacylation"/>
    <property type="evidence" value="ECO:0007669"/>
    <property type="project" value="TreeGrafter"/>
</dbReference>
<evidence type="ECO:0000256" key="12">
    <source>
        <dbReference type="ARBA" id="ARBA00030057"/>
    </source>
</evidence>
<dbReference type="FunFam" id="2.130.10.10:FF:001559">
    <property type="entry name" value="Uncharacterized protein"/>
    <property type="match status" value="1"/>
</dbReference>
<dbReference type="InterPro" id="IPR004154">
    <property type="entry name" value="Anticodon-bd"/>
</dbReference>
<comment type="catalytic activity">
    <reaction evidence="13">
        <text>2 ATP + H(+) = P(1),P(4)-bis(5'-adenosyl) tetraphosphate + diphosphate</text>
        <dbReference type="Rhea" id="RHEA:34935"/>
        <dbReference type="ChEBI" id="CHEBI:15378"/>
        <dbReference type="ChEBI" id="CHEBI:30616"/>
        <dbReference type="ChEBI" id="CHEBI:33019"/>
        <dbReference type="ChEBI" id="CHEBI:58141"/>
    </reaction>
</comment>
<evidence type="ECO:0000256" key="6">
    <source>
        <dbReference type="ARBA" id="ARBA00022598"/>
    </source>
</evidence>
<dbReference type="GO" id="GO:0004820">
    <property type="term" value="F:glycine-tRNA ligase activity"/>
    <property type="evidence" value="ECO:0007669"/>
    <property type="project" value="UniProtKB-EC"/>
</dbReference>
<evidence type="ECO:0000256" key="10">
    <source>
        <dbReference type="ARBA" id="ARBA00022917"/>
    </source>
</evidence>
<keyword evidence="7" id="KW-0808">Transferase</keyword>
<keyword evidence="10" id="KW-0648">Protein biosynthesis</keyword>
<dbReference type="OrthoDB" id="57698at2759"/>
<dbReference type="NCBIfam" id="NF003211">
    <property type="entry name" value="PRK04173.1"/>
    <property type="match status" value="1"/>
</dbReference>
<dbReference type="GeneID" id="93580339"/>
<dbReference type="InterPro" id="IPR002314">
    <property type="entry name" value="aa-tRNA-synt_IIb"/>
</dbReference>
<evidence type="ECO:0000256" key="9">
    <source>
        <dbReference type="ARBA" id="ARBA00022840"/>
    </source>
</evidence>
<dbReference type="GO" id="GO:0016740">
    <property type="term" value="F:transferase activity"/>
    <property type="evidence" value="ECO:0007669"/>
    <property type="project" value="UniProtKB-KW"/>
</dbReference>
<dbReference type="EC" id="6.1.1.14" evidence="4"/>
<dbReference type="PANTHER" id="PTHR10745:SF0">
    <property type="entry name" value="GLYCINE--TRNA LIGASE"/>
    <property type="match status" value="1"/>
</dbReference>
<comment type="subcellular location">
    <subcellularLocation>
        <location evidence="1">Cytoplasm</location>
    </subcellularLocation>
</comment>
<proteinExistence type="inferred from homology"/>
<keyword evidence="9" id="KW-0067">ATP-binding</keyword>
<evidence type="ECO:0000256" key="7">
    <source>
        <dbReference type="ARBA" id="ARBA00022679"/>
    </source>
</evidence>
<feature type="region of interest" description="Disordered" evidence="15">
    <location>
        <begin position="1164"/>
        <end position="1190"/>
    </location>
</feature>
<keyword evidence="18" id="KW-1185">Reference proteome</keyword>
<comment type="similarity">
    <text evidence="2">Belongs to the class-II aminoacyl-tRNA synthetase family.</text>
</comment>
<organism evidence="17 18">
    <name type="scientific">Aspergillus brasiliensis (strain CBS 101740 / IMI 381727 / IBT 21946)</name>
    <dbReference type="NCBI Taxonomy" id="767769"/>
    <lineage>
        <taxon>Eukaryota</taxon>
        <taxon>Fungi</taxon>
        <taxon>Dikarya</taxon>
        <taxon>Ascomycota</taxon>
        <taxon>Pezizomycotina</taxon>
        <taxon>Eurotiomycetes</taxon>
        <taxon>Eurotiomycetidae</taxon>
        <taxon>Eurotiales</taxon>
        <taxon>Aspergillaceae</taxon>
        <taxon>Aspergillus</taxon>
        <taxon>Aspergillus subgen. Circumdati</taxon>
    </lineage>
</organism>
<accession>A0A1L9UB14</accession>
<dbReference type="CDD" id="cd00774">
    <property type="entry name" value="GlyRS-like_core"/>
    <property type="match status" value="1"/>
</dbReference>
<keyword evidence="6" id="KW-0436">Ligase</keyword>
<dbReference type="NCBIfam" id="TIGR00389">
    <property type="entry name" value="glyS_dimeric"/>
    <property type="match status" value="1"/>
</dbReference>
<dbReference type="Pfam" id="PF03129">
    <property type="entry name" value="HGTP_anticodon"/>
    <property type="match status" value="1"/>
</dbReference>
<dbReference type="PROSITE" id="PS50862">
    <property type="entry name" value="AA_TRNA_LIGASE_II"/>
    <property type="match status" value="1"/>
</dbReference>
<evidence type="ECO:0000259" key="16">
    <source>
        <dbReference type="PROSITE" id="PS50862"/>
    </source>
</evidence>
<protein>
    <recommendedName>
        <fullName evidence="4">glycine--tRNA ligase</fullName>
        <ecNumber evidence="4">6.1.1.14</ecNumber>
    </recommendedName>
    <alternativeName>
        <fullName evidence="12">Diadenosine tetraphosphate synthetase</fullName>
    </alternativeName>
</protein>
<dbReference type="AlphaFoldDB" id="A0A1L9UB14"/>
<dbReference type="CDD" id="cd00858">
    <property type="entry name" value="GlyRS_anticodon"/>
    <property type="match status" value="1"/>
</dbReference>
<comment type="function">
    <text evidence="14">Catalyzes the ATP-dependent ligation of glycine to the 3'-end of its cognate tRNA, via the formation of an aminoacyl-adenylate intermediate (Gly-AMP). Also produces diadenosine tetraphosphate (Ap4A), a universal pleiotropic signaling molecule needed for cell regulation pathways, by direct condensation of 2 ATPs. Thereby, may play a special role in Ap4A homeostasis.</text>
</comment>
<evidence type="ECO:0000313" key="17">
    <source>
        <dbReference type="EMBL" id="OJJ68753.1"/>
    </source>
</evidence>
<dbReference type="InterPro" id="IPR027031">
    <property type="entry name" value="Gly-tRNA_synthase/POLG2"/>
</dbReference>
<dbReference type="SUPFAM" id="SSF55681">
    <property type="entry name" value="Class II aaRS and biotin synthetases"/>
    <property type="match status" value="1"/>
</dbReference>
<dbReference type="VEuPathDB" id="FungiDB:ASPBRDRAFT_58086"/>
<dbReference type="InterPro" id="IPR015943">
    <property type="entry name" value="WD40/YVTN_repeat-like_dom_sf"/>
</dbReference>
<feature type="compositionally biased region" description="Basic and acidic residues" evidence="15">
    <location>
        <begin position="708"/>
        <end position="727"/>
    </location>
</feature>
<dbReference type="Pfam" id="PF00587">
    <property type="entry name" value="tRNA-synt_2b"/>
    <property type="match status" value="1"/>
</dbReference>
<dbReference type="RefSeq" id="XP_067476002.1">
    <property type="nucleotide sequence ID" value="XM_067627851.1"/>
</dbReference>
<keyword evidence="11" id="KW-0030">Aminoacyl-tRNA synthetase</keyword>
<dbReference type="EMBL" id="KV878690">
    <property type="protein sequence ID" value="OJJ68753.1"/>
    <property type="molecule type" value="Genomic_DNA"/>
</dbReference>
<evidence type="ECO:0000256" key="15">
    <source>
        <dbReference type="SAM" id="MobiDB-lite"/>
    </source>
</evidence>
<evidence type="ECO:0000256" key="3">
    <source>
        <dbReference type="ARBA" id="ARBA00011738"/>
    </source>
</evidence>
<dbReference type="Gene3D" id="3.30.930.10">
    <property type="entry name" value="Bira Bifunctional Protein, Domain 2"/>
    <property type="match status" value="1"/>
</dbReference>